<reference evidence="4" key="2">
    <citation type="journal article" date="2018" name="Plant J.">
        <title>The Sorghum bicolor reference genome: improved assembly, gene annotations, a transcriptome atlas, and signatures of genome organization.</title>
        <authorList>
            <person name="McCormick R.F."/>
            <person name="Truong S.K."/>
            <person name="Sreedasyam A."/>
            <person name="Jenkins J."/>
            <person name="Shu S."/>
            <person name="Sims D."/>
            <person name="Kennedy M."/>
            <person name="Amirebrahimi M."/>
            <person name="Weers B.D."/>
            <person name="McKinley B."/>
            <person name="Mattison A."/>
            <person name="Morishige D.T."/>
            <person name="Grimwood J."/>
            <person name="Schmutz J."/>
            <person name="Mullet J.E."/>
        </authorList>
    </citation>
    <scope>NUCLEOTIDE SEQUENCE [LARGE SCALE GENOMIC DNA]</scope>
    <source>
        <strain evidence="4">cv. BTx623</strain>
    </source>
</reference>
<dbReference type="InParanoid" id="A0A1Z5R4Q9"/>
<keyword evidence="4" id="KW-1185">Reference proteome</keyword>
<evidence type="ECO:0000313" key="3">
    <source>
        <dbReference type="EMBL" id="OQU78768.1"/>
    </source>
</evidence>
<keyword evidence="2" id="KW-1133">Transmembrane helix</keyword>
<organism evidence="3 4">
    <name type="scientific">Sorghum bicolor</name>
    <name type="common">Sorghum</name>
    <name type="synonym">Sorghum vulgare</name>
    <dbReference type="NCBI Taxonomy" id="4558"/>
    <lineage>
        <taxon>Eukaryota</taxon>
        <taxon>Viridiplantae</taxon>
        <taxon>Streptophyta</taxon>
        <taxon>Embryophyta</taxon>
        <taxon>Tracheophyta</taxon>
        <taxon>Spermatophyta</taxon>
        <taxon>Magnoliopsida</taxon>
        <taxon>Liliopsida</taxon>
        <taxon>Poales</taxon>
        <taxon>Poaceae</taxon>
        <taxon>PACMAD clade</taxon>
        <taxon>Panicoideae</taxon>
        <taxon>Andropogonodae</taxon>
        <taxon>Andropogoneae</taxon>
        <taxon>Sorghinae</taxon>
        <taxon>Sorghum</taxon>
    </lineage>
</organism>
<evidence type="ECO:0000256" key="2">
    <source>
        <dbReference type="SAM" id="Phobius"/>
    </source>
</evidence>
<gene>
    <name evidence="3" type="ORF">SORBI_3008G045100</name>
</gene>
<evidence type="ECO:0000313" key="4">
    <source>
        <dbReference type="Proteomes" id="UP000000768"/>
    </source>
</evidence>
<proteinExistence type="predicted"/>
<dbReference type="AlphaFoldDB" id="A0A1Z5R4Q9"/>
<dbReference type="OMA" id="TTEVWII"/>
<keyword evidence="2" id="KW-0472">Membrane</keyword>
<reference evidence="3 4" key="1">
    <citation type="journal article" date="2009" name="Nature">
        <title>The Sorghum bicolor genome and the diversification of grasses.</title>
        <authorList>
            <person name="Paterson A.H."/>
            <person name="Bowers J.E."/>
            <person name="Bruggmann R."/>
            <person name="Dubchak I."/>
            <person name="Grimwood J."/>
            <person name="Gundlach H."/>
            <person name="Haberer G."/>
            <person name="Hellsten U."/>
            <person name="Mitros T."/>
            <person name="Poliakov A."/>
            <person name="Schmutz J."/>
            <person name="Spannagl M."/>
            <person name="Tang H."/>
            <person name="Wang X."/>
            <person name="Wicker T."/>
            <person name="Bharti A.K."/>
            <person name="Chapman J."/>
            <person name="Feltus F.A."/>
            <person name="Gowik U."/>
            <person name="Grigoriev I.V."/>
            <person name="Lyons E."/>
            <person name="Maher C.A."/>
            <person name="Martis M."/>
            <person name="Narechania A."/>
            <person name="Otillar R.P."/>
            <person name="Penning B.W."/>
            <person name="Salamov A.A."/>
            <person name="Wang Y."/>
            <person name="Zhang L."/>
            <person name="Carpita N.C."/>
            <person name="Freeling M."/>
            <person name="Gingle A.R."/>
            <person name="Hash C.T."/>
            <person name="Keller B."/>
            <person name="Klein P."/>
            <person name="Kresovich S."/>
            <person name="McCann M.C."/>
            <person name="Ming R."/>
            <person name="Peterson D.G."/>
            <person name="Mehboob-ur-Rahman"/>
            <person name="Ware D."/>
            <person name="Westhoff P."/>
            <person name="Mayer K.F."/>
            <person name="Messing J."/>
            <person name="Rokhsar D.S."/>
        </authorList>
    </citation>
    <scope>NUCLEOTIDE SEQUENCE [LARGE SCALE GENOMIC DNA]</scope>
    <source>
        <strain evidence="4">cv. BTx623</strain>
    </source>
</reference>
<evidence type="ECO:0000256" key="1">
    <source>
        <dbReference type="SAM" id="MobiDB-lite"/>
    </source>
</evidence>
<dbReference type="Proteomes" id="UP000000768">
    <property type="component" value="Chromosome 8"/>
</dbReference>
<keyword evidence="2" id="KW-0812">Transmembrane</keyword>
<sequence length="130" mass="13979">MSVVVAHRSPSVSGGCRCSSGGGGGHGNCCLNIYVNSNVQGVTNSVLVGSKVVMRDPGPRVVSSSRHHQPRRDGRRRRRREGKRNRHQLQHMAKTIKIGIVIAVVVSSLLLVVAAAASILCLHLCVRVRE</sequence>
<feature type="region of interest" description="Disordered" evidence="1">
    <location>
        <begin position="56"/>
        <end position="87"/>
    </location>
</feature>
<feature type="compositionally biased region" description="Basic residues" evidence="1">
    <location>
        <begin position="65"/>
        <end position="87"/>
    </location>
</feature>
<feature type="transmembrane region" description="Helical" evidence="2">
    <location>
        <begin position="98"/>
        <end position="126"/>
    </location>
</feature>
<accession>A0A1Z5R4Q9</accession>
<protein>
    <submittedName>
        <fullName evidence="3">Uncharacterized protein</fullName>
    </submittedName>
</protein>
<dbReference type="Gramene" id="OQU78768">
    <property type="protein sequence ID" value="OQU78768"/>
    <property type="gene ID" value="SORBI_3008G045100"/>
</dbReference>
<name>A0A1Z5R4Q9_SORBI</name>
<dbReference type="EMBL" id="CM000767">
    <property type="protein sequence ID" value="OQU78768.1"/>
    <property type="molecule type" value="Genomic_DNA"/>
</dbReference>